<sequence length="234" mass="26767">MVYALYRKLCTYDGNFPHSPSAILPLRLLNTSIICQRSSTKSPLEKSFAAFSPPMIREDCPVSIHLYTLNALTEFLIPFKGTANVLWRKSVKHRGEHLATVHVANKQQNCIIHRQIFQLLDVEWDKEIFLENQLVDLLMIHKEHREIPNPGHHQYLSARREWMSSSDSSDDSSDSPVLINILLDNGFSLGASATICLSSLKHCYNFTKNLKNYNDLRLIGFSETRHRNSASDID</sequence>
<comment type="caution">
    <text evidence="1">The sequence shown here is derived from an EMBL/GenBank/DDBJ whole genome shotgun (WGS) entry which is preliminary data.</text>
</comment>
<dbReference type="OrthoDB" id="10507064at2759"/>
<reference evidence="1 2" key="1">
    <citation type="submission" date="2015-01" db="EMBL/GenBank/DDBJ databases">
        <title>Evolution of Trichinella species and genotypes.</title>
        <authorList>
            <person name="Korhonen P.K."/>
            <person name="Edoardo P."/>
            <person name="Giuseppe L.R."/>
            <person name="Gasser R.B."/>
        </authorList>
    </citation>
    <scope>NUCLEOTIDE SEQUENCE [LARGE SCALE GENOMIC DNA]</scope>
    <source>
        <strain evidence="1">ISS120</strain>
    </source>
</reference>
<dbReference type="Proteomes" id="UP000054653">
    <property type="component" value="Unassembled WGS sequence"/>
</dbReference>
<proteinExistence type="predicted"/>
<name>A0A0V1D2P6_TRIBR</name>
<gene>
    <name evidence="1" type="ORF">T03_6238</name>
</gene>
<evidence type="ECO:0000313" key="2">
    <source>
        <dbReference type="Proteomes" id="UP000054653"/>
    </source>
</evidence>
<organism evidence="1 2">
    <name type="scientific">Trichinella britovi</name>
    <name type="common">Parasitic roundworm</name>
    <dbReference type="NCBI Taxonomy" id="45882"/>
    <lineage>
        <taxon>Eukaryota</taxon>
        <taxon>Metazoa</taxon>
        <taxon>Ecdysozoa</taxon>
        <taxon>Nematoda</taxon>
        <taxon>Enoplea</taxon>
        <taxon>Dorylaimia</taxon>
        <taxon>Trichinellida</taxon>
        <taxon>Trichinellidae</taxon>
        <taxon>Trichinella</taxon>
    </lineage>
</organism>
<dbReference type="EMBL" id="JYDI01000050">
    <property type="protein sequence ID" value="KRY55781.1"/>
    <property type="molecule type" value="Genomic_DNA"/>
</dbReference>
<keyword evidence="2" id="KW-1185">Reference proteome</keyword>
<accession>A0A0V1D2P6</accession>
<protein>
    <submittedName>
        <fullName evidence="1">Uncharacterized protein</fullName>
    </submittedName>
</protein>
<dbReference type="AlphaFoldDB" id="A0A0V1D2P6"/>
<evidence type="ECO:0000313" key="1">
    <source>
        <dbReference type="EMBL" id="KRY55781.1"/>
    </source>
</evidence>